<accession>A0A9P4K5Y2</accession>
<keyword evidence="1" id="KW-0677">Repeat</keyword>
<dbReference type="InterPro" id="IPR027417">
    <property type="entry name" value="P-loop_NTPase"/>
</dbReference>
<dbReference type="Pfam" id="PF12796">
    <property type="entry name" value="Ank_2"/>
    <property type="match status" value="1"/>
</dbReference>
<dbReference type="SUPFAM" id="SSF48403">
    <property type="entry name" value="Ankyrin repeat"/>
    <property type="match status" value="1"/>
</dbReference>
<feature type="domain" description="NACHT" evidence="3">
    <location>
        <begin position="211"/>
        <end position="337"/>
    </location>
</feature>
<organism evidence="4 5">
    <name type="scientific">Lojkania enalia</name>
    <dbReference type="NCBI Taxonomy" id="147567"/>
    <lineage>
        <taxon>Eukaryota</taxon>
        <taxon>Fungi</taxon>
        <taxon>Dikarya</taxon>
        <taxon>Ascomycota</taxon>
        <taxon>Pezizomycotina</taxon>
        <taxon>Dothideomycetes</taxon>
        <taxon>Pleosporomycetidae</taxon>
        <taxon>Pleosporales</taxon>
        <taxon>Pleosporales incertae sedis</taxon>
        <taxon>Lojkania</taxon>
    </lineage>
</organism>
<dbReference type="PANTHER" id="PTHR10039:SF10">
    <property type="entry name" value="NACHT DOMAIN-CONTAINING PROTEIN"/>
    <property type="match status" value="1"/>
</dbReference>
<dbReference type="EMBL" id="ML986689">
    <property type="protein sequence ID" value="KAF2260089.1"/>
    <property type="molecule type" value="Genomic_DNA"/>
</dbReference>
<dbReference type="InterPro" id="IPR002110">
    <property type="entry name" value="Ankyrin_rpt"/>
</dbReference>
<evidence type="ECO:0000256" key="1">
    <source>
        <dbReference type="ARBA" id="ARBA00022737"/>
    </source>
</evidence>
<dbReference type="Pfam" id="PF00023">
    <property type="entry name" value="Ank"/>
    <property type="match status" value="1"/>
</dbReference>
<evidence type="ECO:0000313" key="4">
    <source>
        <dbReference type="EMBL" id="KAF2260089.1"/>
    </source>
</evidence>
<protein>
    <submittedName>
        <fullName evidence="4">Ankyrin</fullName>
    </submittedName>
</protein>
<name>A0A9P4K5Y2_9PLEO</name>
<dbReference type="OrthoDB" id="7464126at2759"/>
<reference evidence="5" key="1">
    <citation type="journal article" date="2020" name="Stud. Mycol.">
        <title>101 Dothideomycetes genomes: A test case for predicting lifestyles and emergence of pathogens.</title>
        <authorList>
            <person name="Haridas S."/>
            <person name="Albert R."/>
            <person name="Binder M."/>
            <person name="Bloem J."/>
            <person name="LaButti K."/>
            <person name="Salamov A."/>
            <person name="Andreopoulos B."/>
            <person name="Baker S."/>
            <person name="Barry K."/>
            <person name="Bills G."/>
            <person name="Bluhm B."/>
            <person name="Cannon C."/>
            <person name="Castanera R."/>
            <person name="Culley D."/>
            <person name="Daum C."/>
            <person name="Ezra D."/>
            <person name="Gonzalez J."/>
            <person name="Henrissat B."/>
            <person name="Kuo A."/>
            <person name="Liang C."/>
            <person name="Lipzen A."/>
            <person name="Lutzoni F."/>
            <person name="Magnuson J."/>
            <person name="Mondo S."/>
            <person name="Nolan M."/>
            <person name="Ohm R."/>
            <person name="Pangilinan J."/>
            <person name="Park H.-J."/>
            <person name="Ramirez L."/>
            <person name="Alfaro M."/>
            <person name="Sun H."/>
            <person name="Tritt A."/>
            <person name="Yoshinaga Y."/>
            <person name="Zwiers L.-H."/>
            <person name="Turgeon B."/>
            <person name="Goodwin S."/>
            <person name="Spatafora J."/>
            <person name="Crous P."/>
            <person name="Grigoriev I."/>
        </authorList>
    </citation>
    <scope>NUCLEOTIDE SEQUENCE [LARGE SCALE GENOMIC DNA]</scope>
    <source>
        <strain evidence="5">CBS 304.66</strain>
    </source>
</reference>
<dbReference type="InterPro" id="IPR036770">
    <property type="entry name" value="Ankyrin_rpt-contain_sf"/>
</dbReference>
<dbReference type="PANTHER" id="PTHR10039">
    <property type="entry name" value="AMELOGENIN"/>
    <property type="match status" value="1"/>
</dbReference>
<sequence length="943" mass="106833">MVVSLVKATWLKPEIRLAQATSQFEADLSNDQKNTFRNYRSQSLDSAPTHDDVMRFTAEIDRRISKASGRCFGPRFTNFLQAVQQFAALGDIIVGGSQNIIASGVWSLVHLKAFQSELDIWVTSIKEEVTLLMAKKTSEEAQENSRFRTLSGKLSKTILHQQRLATNLRVLDFCSKYDYQTTWKQTRKIGNTMLFSHSIEYEKWKNSTSSCTILCTGKLGSGKSVLLANIVDNLHVQLPEKIVPIAFFFCRQDITQSLEARTILGSLARQLLRTLPDLSMLDEMLRDDQGSVENVRKITNLIIAFFPIGYKAYVIIDGLDECDDSERNTLVQELKRLQETFRLLLCISYRAESHRGSEESFKQFASLKVISIPEVNPEIETYIQAELEQCLASRRLILGEPTLILEIQDALLKGSQGMFLWVVLQIQSLCAMKTDQDIRDALEDLPNDLSETYSRILRRSGQSARPYQSRVLQLITVAIRPLTLEEIREALSVVPGDNIWNPSKFVNDIYSTLACCGCLLTIDEEEETIRFVHHSLRQFLLAGIESSSRIQFTLERAHREMADIIVTYLSYGIFETALSMTKIPEIIVCSAPSTIVRSISGPISGVQNIALKLLRSRKQPNFDMTKTLVETLPASQSQNHHFYVYAVAHWLHHILYVSGKDKTIYNLLERLLEGDVLITKVSVDDIWKPLKWAFENNKTIMDLLINRGRLNPNSRSSFLWTPLMKAARRDDVAGVKLLLAIDEVDVNALDIDGWTPLNFAVNQGNLTIVQLLLDKPAIDVNTPTMSSRRTPLTTALIMERMDIVRLLLDTGKIDLSFQDNMRCTALRYATTYASHDVIARLLQMDTEKTTLNIEDQWGQTPLLAAVKRKSWSVVKLLLETGYVYANTEDKEGELLFLVAEGHTNSISKLLLYTGGDYVDLVALELQKGDVVFELLRSRIRVKV</sequence>
<dbReference type="Gene3D" id="3.40.50.300">
    <property type="entry name" value="P-loop containing nucleotide triphosphate hydrolases"/>
    <property type="match status" value="1"/>
</dbReference>
<evidence type="ECO:0000313" key="5">
    <source>
        <dbReference type="Proteomes" id="UP000800093"/>
    </source>
</evidence>
<keyword evidence="5" id="KW-1185">Reference proteome</keyword>
<dbReference type="SMART" id="SM00248">
    <property type="entry name" value="ANK"/>
    <property type="match status" value="6"/>
</dbReference>
<dbReference type="Pfam" id="PF22939">
    <property type="entry name" value="WHD_GPIID"/>
    <property type="match status" value="1"/>
</dbReference>
<dbReference type="PROSITE" id="PS50837">
    <property type="entry name" value="NACHT"/>
    <property type="match status" value="1"/>
</dbReference>
<dbReference type="InterPro" id="IPR054471">
    <property type="entry name" value="GPIID_WHD"/>
</dbReference>
<proteinExistence type="predicted"/>
<keyword evidence="2" id="KW-0040">ANK repeat</keyword>
<evidence type="ECO:0000256" key="2">
    <source>
        <dbReference type="PROSITE-ProRule" id="PRU00023"/>
    </source>
</evidence>
<dbReference type="Pfam" id="PF24883">
    <property type="entry name" value="NPHP3_N"/>
    <property type="match status" value="1"/>
</dbReference>
<dbReference type="InterPro" id="IPR007111">
    <property type="entry name" value="NACHT_NTPase"/>
</dbReference>
<dbReference type="PROSITE" id="PS50088">
    <property type="entry name" value="ANK_REPEAT"/>
    <property type="match status" value="1"/>
</dbReference>
<feature type="repeat" description="ANK" evidence="2">
    <location>
        <begin position="752"/>
        <end position="777"/>
    </location>
</feature>
<dbReference type="SUPFAM" id="SSF52540">
    <property type="entry name" value="P-loop containing nucleoside triphosphate hydrolases"/>
    <property type="match status" value="1"/>
</dbReference>
<evidence type="ECO:0000259" key="3">
    <source>
        <dbReference type="PROSITE" id="PS50837"/>
    </source>
</evidence>
<dbReference type="Gene3D" id="1.25.40.20">
    <property type="entry name" value="Ankyrin repeat-containing domain"/>
    <property type="match status" value="1"/>
</dbReference>
<dbReference type="Proteomes" id="UP000800093">
    <property type="component" value="Unassembled WGS sequence"/>
</dbReference>
<gene>
    <name evidence="4" type="ORF">CC78DRAFT_620490</name>
</gene>
<dbReference type="InterPro" id="IPR056884">
    <property type="entry name" value="NPHP3-like_N"/>
</dbReference>
<comment type="caution">
    <text evidence="4">The sequence shown here is derived from an EMBL/GenBank/DDBJ whole genome shotgun (WGS) entry which is preliminary data.</text>
</comment>
<dbReference type="PROSITE" id="PS50297">
    <property type="entry name" value="ANK_REP_REGION"/>
    <property type="match status" value="1"/>
</dbReference>
<dbReference type="AlphaFoldDB" id="A0A9P4K5Y2"/>